<sequence length="286" mass="31991">MSLVNYKQKKATLSKLKKLMNDETKKIQGVDYDNTLFSQRYLARSHAIVEDLNIEDNALKILVTTRVERVGLLEVQNTLEMLVKHGAGDIPGFTPDGVFDGPNLDYPHVEEPISINQSLFSVDLLLIMKNPEITYTDFTVAGVKFTKVHIHQELEEYFHQTVTLLFGPSDKLYFLSNFFHKNLTVRDAKLILDTIVDGNLTGKAVVGVKLNASSGCTSSVFPVEDLISSYTTAAKEIVFSASTSYIRIPSNKLSKDSCKMLIRVTESGSFTLVLKLKTDTILIYLE</sequence>
<dbReference type="Proteomes" id="UP000201588">
    <property type="component" value="Segment"/>
</dbReference>
<dbReference type="GeneID" id="28799544"/>
<dbReference type="EMBL" id="KU640380">
    <property type="protein sequence ID" value="AMQ66659.1"/>
    <property type="molecule type" value="Genomic_DNA"/>
</dbReference>
<dbReference type="OrthoDB" id="10477at10239"/>
<name>A0A142F1K2_9CAUD</name>
<evidence type="ECO:0000313" key="1">
    <source>
        <dbReference type="EMBL" id="AMQ66659.1"/>
    </source>
</evidence>
<organism evidence="1 2">
    <name type="scientific">Bacillus phage Shbh1</name>
    <dbReference type="NCBI Taxonomy" id="1796992"/>
    <lineage>
        <taxon>Viruses</taxon>
        <taxon>Duplodnaviria</taxon>
        <taxon>Heunggongvirae</taxon>
        <taxon>Uroviricota</taxon>
        <taxon>Caudoviricetes</taxon>
        <taxon>Herelleviridae</taxon>
        <taxon>Bastillevirinae</taxon>
        <taxon>Shalavirus</taxon>
        <taxon>Shalavirus Shbh1</taxon>
    </lineage>
</organism>
<proteinExistence type="predicted"/>
<reference evidence="1 2" key="1">
    <citation type="submission" date="2016-01" db="EMBL/GenBank/DDBJ databases">
        <title>Isolation and characterization of bacteriophages from East Africa Rift Valley soda lakes.</title>
        <authorList>
            <person name="van Zyl L.J."/>
            <person name="Nemavhulani S."/>
            <person name="Cowan D.A."/>
            <person name="Trindade M.I."/>
        </authorList>
    </citation>
    <scope>NUCLEOTIDE SEQUENCE [LARGE SCALE GENOMIC DNA]</scope>
</reference>
<evidence type="ECO:0000313" key="2">
    <source>
        <dbReference type="Proteomes" id="UP000201588"/>
    </source>
</evidence>
<protein>
    <submittedName>
        <fullName evidence="1">Uncharacterized protein</fullName>
    </submittedName>
</protein>
<keyword evidence="2" id="KW-1185">Reference proteome</keyword>
<dbReference type="RefSeq" id="YP_009275349.1">
    <property type="nucleotide sequence ID" value="NC_030925.1"/>
</dbReference>
<accession>A0A142F1K2</accession>
<dbReference type="KEGG" id="vg:28799544"/>